<organism evidence="1 2">
    <name type="scientific">Fundicoccus ignavus</name>
    <dbReference type="NCBI Taxonomy" id="2664442"/>
    <lineage>
        <taxon>Bacteria</taxon>
        <taxon>Bacillati</taxon>
        <taxon>Bacillota</taxon>
        <taxon>Bacilli</taxon>
        <taxon>Lactobacillales</taxon>
        <taxon>Aerococcaceae</taxon>
        <taxon>Fundicoccus</taxon>
    </lineage>
</organism>
<gene>
    <name evidence="1" type="ORF">GIY11_00475</name>
</gene>
<sequence>MEKSNKTEEVLSLFKSMSREEKIQTLEILLNKYTTNQIEATHLADVHNGQVVTAVDRGTLRLVHEYGKGKYRSHRVFLLEDIVKYANTMRNMRDFRNMKFY</sequence>
<evidence type="ECO:0000313" key="1">
    <source>
        <dbReference type="EMBL" id="MRI80507.1"/>
    </source>
</evidence>
<dbReference type="AlphaFoldDB" id="A0A844BVP8"/>
<dbReference type="EMBL" id="WJQR01000001">
    <property type="protein sequence ID" value="MRI80507.1"/>
    <property type="molecule type" value="Genomic_DNA"/>
</dbReference>
<evidence type="ECO:0000313" key="2">
    <source>
        <dbReference type="Proteomes" id="UP000469870"/>
    </source>
</evidence>
<name>A0A844BVP8_9LACT</name>
<dbReference type="Proteomes" id="UP000469870">
    <property type="component" value="Unassembled WGS sequence"/>
</dbReference>
<protein>
    <submittedName>
        <fullName evidence="1">Uncharacterized protein</fullName>
    </submittedName>
</protein>
<dbReference type="RefSeq" id="WP_153861051.1">
    <property type="nucleotide sequence ID" value="NZ_WJQR01000001.1"/>
</dbReference>
<proteinExistence type="predicted"/>
<reference evidence="1 2" key="1">
    <citation type="submission" date="2019-11" db="EMBL/GenBank/DDBJ databases">
        <title>Characterisation of Fundicoccus ignavus gen. nov. sp. nov., a novel genus of the family Aerococcaceae isolated from bulk tank milk.</title>
        <authorList>
            <person name="Siebert A."/>
            <person name="Huptas C."/>
            <person name="Wenning M."/>
            <person name="Scherer S."/>
            <person name="Doll E.V."/>
        </authorList>
    </citation>
    <scope>NUCLEOTIDE SEQUENCE [LARGE SCALE GENOMIC DNA]</scope>
    <source>
        <strain evidence="1 2">DSM 109653</strain>
    </source>
</reference>
<accession>A0A844BVP8</accession>
<comment type="caution">
    <text evidence="1">The sequence shown here is derived from an EMBL/GenBank/DDBJ whole genome shotgun (WGS) entry which is preliminary data.</text>
</comment>